<evidence type="ECO:0000256" key="1">
    <source>
        <dbReference type="ARBA" id="ARBA00023002"/>
    </source>
</evidence>
<reference evidence="7 8" key="1">
    <citation type="submission" date="2019-03" db="EMBL/GenBank/DDBJ databases">
        <title>Bradyrhizobium diversity isolated from nodules of Chamaecrista fasciculata.</title>
        <authorList>
            <person name="Klepa M.S."/>
            <person name="Urquiaga M.O."/>
            <person name="Hungria M."/>
            <person name="Delamuta J.R."/>
        </authorList>
    </citation>
    <scope>NUCLEOTIDE SEQUENCE [LARGE SCALE GENOMIC DNA]</scope>
    <source>
        <strain evidence="7 8">CNPSo 3448</strain>
    </source>
</reference>
<keyword evidence="1" id="KW-0560">Oxidoreductase</keyword>
<keyword evidence="3" id="KW-0456">Lyase</keyword>
<dbReference type="InterPro" id="IPR008927">
    <property type="entry name" value="6-PGluconate_DH-like_C_sf"/>
</dbReference>
<gene>
    <name evidence="7" type="ORF">E4K65_15820</name>
</gene>
<evidence type="ECO:0000313" key="7">
    <source>
        <dbReference type="EMBL" id="TFV47698.1"/>
    </source>
</evidence>
<dbReference type="InterPro" id="IPR006176">
    <property type="entry name" value="3-OHacyl-CoA_DH_NAD-bd"/>
</dbReference>
<evidence type="ECO:0000256" key="2">
    <source>
        <dbReference type="ARBA" id="ARBA00023235"/>
    </source>
</evidence>
<evidence type="ECO:0000313" key="8">
    <source>
        <dbReference type="Proteomes" id="UP000297966"/>
    </source>
</evidence>
<dbReference type="Pfam" id="PF02737">
    <property type="entry name" value="3HCDH_N"/>
    <property type="match status" value="1"/>
</dbReference>
<accession>A0A4Y9LXV0</accession>
<sequence>MSQRELDVSEIQQHILAAERDAARIDGMSADTPRIPIERVGILGAGTMGGGIAMNFLSIGIPVTIVERDQVSLERGLAAIRRNYERAVSRGRLAAEDAERALALLTPSLVIDDLADSDLIIEAVFESMAVKKDVFRKLDAIAKPDAILASNTSRLDIDVIAAETRRPEAVIGLHFFSPANVMRLLEIVRGAKTGPSQLATAMDLAGRIGKIAVVSGVCPGFIGNRMLGRRQAQAQRLILEGARPWDVDRVLTEFGFPMGPFQMSDLAGLDLGWRRETSKGESIRDLLCERDRRGQKTSKGYYDYDAERVATPSQEVEALIAEFARSRGYRSRQATDDEILERLLYPMIDEGMKILDEGIAQRASDIDVVWLNGYGWPAHTGGPMFWAESVGLGRIAARLQRHADKLGPDGVLSSRLARIAASGGHPN</sequence>
<evidence type="ECO:0000256" key="4">
    <source>
        <dbReference type="ARBA" id="ARBA00023268"/>
    </source>
</evidence>
<evidence type="ECO:0000259" key="5">
    <source>
        <dbReference type="Pfam" id="PF00725"/>
    </source>
</evidence>
<feature type="domain" description="3-hydroxyacyl-CoA dehydrogenase C-terminal" evidence="5">
    <location>
        <begin position="220"/>
        <end position="304"/>
    </location>
</feature>
<dbReference type="EMBL" id="SPQT01000007">
    <property type="protein sequence ID" value="TFV47698.1"/>
    <property type="molecule type" value="Genomic_DNA"/>
</dbReference>
<dbReference type="RefSeq" id="WP_135174962.1">
    <property type="nucleotide sequence ID" value="NZ_SPQT01000007.1"/>
</dbReference>
<feature type="domain" description="3-hydroxyacyl-CoA dehydrogenase NAD binding" evidence="6">
    <location>
        <begin position="40"/>
        <end position="215"/>
    </location>
</feature>
<evidence type="ECO:0000259" key="6">
    <source>
        <dbReference type="Pfam" id="PF02737"/>
    </source>
</evidence>
<dbReference type="OrthoDB" id="9771883at2"/>
<proteinExistence type="predicted"/>
<dbReference type="GO" id="GO:0016853">
    <property type="term" value="F:isomerase activity"/>
    <property type="evidence" value="ECO:0007669"/>
    <property type="project" value="UniProtKB-KW"/>
</dbReference>
<dbReference type="SUPFAM" id="SSF48179">
    <property type="entry name" value="6-phosphogluconate dehydrogenase C-terminal domain-like"/>
    <property type="match status" value="2"/>
</dbReference>
<dbReference type="InterPro" id="IPR006108">
    <property type="entry name" value="3HC_DH_C"/>
</dbReference>
<organism evidence="7 8">
    <name type="scientific">Bradyrhizobium niftali</name>
    <dbReference type="NCBI Taxonomy" id="2560055"/>
    <lineage>
        <taxon>Bacteria</taxon>
        <taxon>Pseudomonadati</taxon>
        <taxon>Pseudomonadota</taxon>
        <taxon>Alphaproteobacteria</taxon>
        <taxon>Hyphomicrobiales</taxon>
        <taxon>Nitrobacteraceae</taxon>
        <taxon>Bradyrhizobium</taxon>
    </lineage>
</organism>
<dbReference type="PANTHER" id="PTHR23309">
    <property type="entry name" value="3-HYDROXYACYL-COA DEHYROGENASE"/>
    <property type="match status" value="1"/>
</dbReference>
<feature type="domain" description="3-hydroxyacyl-CoA dehydrogenase C-terminal" evidence="5">
    <location>
        <begin position="339"/>
        <end position="409"/>
    </location>
</feature>
<keyword evidence="2" id="KW-0413">Isomerase</keyword>
<dbReference type="Proteomes" id="UP000297966">
    <property type="component" value="Unassembled WGS sequence"/>
</dbReference>
<dbReference type="InterPro" id="IPR036291">
    <property type="entry name" value="NAD(P)-bd_dom_sf"/>
</dbReference>
<comment type="caution">
    <text evidence="7">The sequence shown here is derived from an EMBL/GenBank/DDBJ whole genome shotgun (WGS) entry which is preliminary data.</text>
</comment>
<dbReference type="PANTHER" id="PTHR23309:SF49">
    <property type="entry name" value="PEROXISOMAL BIFUNCTIONAL ENZYME"/>
    <property type="match status" value="1"/>
</dbReference>
<dbReference type="GO" id="GO:0070403">
    <property type="term" value="F:NAD+ binding"/>
    <property type="evidence" value="ECO:0007669"/>
    <property type="project" value="InterPro"/>
</dbReference>
<dbReference type="Gene3D" id="1.10.1040.50">
    <property type="match status" value="1"/>
</dbReference>
<dbReference type="GO" id="GO:0016829">
    <property type="term" value="F:lyase activity"/>
    <property type="evidence" value="ECO:0007669"/>
    <property type="project" value="UniProtKB-KW"/>
</dbReference>
<dbReference type="SUPFAM" id="SSF51735">
    <property type="entry name" value="NAD(P)-binding Rossmann-fold domains"/>
    <property type="match status" value="1"/>
</dbReference>
<dbReference type="Gene3D" id="3.40.50.720">
    <property type="entry name" value="NAD(P)-binding Rossmann-like Domain"/>
    <property type="match status" value="1"/>
</dbReference>
<dbReference type="AlphaFoldDB" id="A0A4Y9LXV0"/>
<name>A0A4Y9LXV0_9BRAD</name>
<dbReference type="GO" id="GO:0003857">
    <property type="term" value="F:(3S)-3-hydroxyacyl-CoA dehydrogenase (NAD+) activity"/>
    <property type="evidence" value="ECO:0007669"/>
    <property type="project" value="TreeGrafter"/>
</dbReference>
<protein>
    <submittedName>
        <fullName evidence="7">3-hydroxyacyl-CoA dehydrogenase</fullName>
    </submittedName>
</protein>
<dbReference type="FunFam" id="3.40.50.720:FF:000009">
    <property type="entry name" value="Fatty oxidation complex, alpha subunit"/>
    <property type="match status" value="1"/>
</dbReference>
<dbReference type="GO" id="GO:0006635">
    <property type="term" value="P:fatty acid beta-oxidation"/>
    <property type="evidence" value="ECO:0007669"/>
    <property type="project" value="TreeGrafter"/>
</dbReference>
<keyword evidence="4" id="KW-0511">Multifunctional enzyme</keyword>
<dbReference type="Pfam" id="PF00725">
    <property type="entry name" value="3HCDH"/>
    <property type="match status" value="2"/>
</dbReference>
<keyword evidence="8" id="KW-1185">Reference proteome</keyword>
<dbReference type="FunFam" id="1.10.1040.50:FF:000006">
    <property type="entry name" value="Peroxisomal bifunctional enzyme"/>
    <property type="match status" value="1"/>
</dbReference>
<evidence type="ECO:0000256" key="3">
    <source>
        <dbReference type="ARBA" id="ARBA00023239"/>
    </source>
</evidence>